<feature type="active site" description="Tele-AMP-histidine intermediate" evidence="1">
    <location>
        <position position="98"/>
    </location>
</feature>
<dbReference type="PROSITE" id="PS51084">
    <property type="entry name" value="HIT_2"/>
    <property type="match status" value="1"/>
</dbReference>
<reference evidence="5 6" key="1">
    <citation type="journal article" date="2015" name="Genome Announc.">
        <title>Genome Sequence of 'Candidatus Thioglobus singularis' Strain PS1, a Mixotroph from the SUP05 Clade of Marine Gammaproteobacteria.</title>
        <authorList>
            <person name="Marshall K.T."/>
            <person name="Morris R.M."/>
        </authorList>
    </citation>
    <scope>NUCLEOTIDE SEQUENCE [LARGE SCALE GENOMIC DNA]</scope>
    <source>
        <strain evidence="5 6">PS1</strain>
    </source>
</reference>
<feature type="domain" description="HIT" evidence="4">
    <location>
        <begin position="5"/>
        <end position="112"/>
    </location>
</feature>
<feature type="short sequence motif" description="Histidine triad motif" evidence="2 3">
    <location>
        <begin position="96"/>
        <end position="100"/>
    </location>
</feature>
<evidence type="ECO:0000313" key="6">
    <source>
        <dbReference type="Proteomes" id="UP000068905"/>
    </source>
</evidence>
<dbReference type="Gene3D" id="3.30.428.10">
    <property type="entry name" value="HIT-like"/>
    <property type="match status" value="1"/>
</dbReference>
<name>A0A0M4LHD3_9GAMM</name>
<dbReference type="Proteomes" id="UP000068905">
    <property type="component" value="Chromosome"/>
</dbReference>
<protein>
    <submittedName>
        <fullName evidence="5">HIT family hydrolase</fullName>
    </submittedName>
</protein>
<evidence type="ECO:0000313" key="5">
    <source>
        <dbReference type="EMBL" id="ALE02227.1"/>
    </source>
</evidence>
<proteinExistence type="predicted"/>
<keyword evidence="5" id="KW-0378">Hydrolase</keyword>
<dbReference type="STRING" id="1125411.W908_06585"/>
<dbReference type="InterPro" id="IPR036265">
    <property type="entry name" value="HIT-like_sf"/>
</dbReference>
<dbReference type="InterPro" id="IPR001310">
    <property type="entry name" value="Histidine_triad_HIT"/>
</dbReference>
<sequence length="112" mass="12447">MEDCIFCLIIKGNIPAEILYEDERVLAFKDVNAQAPEHFLVIPKEHISNANDATDEALMGRLSITAANIAKEHKFSENGYRLVMNCNSDGGQTVSHIHLHCLAGRQMTWPPG</sequence>
<gene>
    <name evidence="5" type="ORF">W908_06585</name>
</gene>
<evidence type="ECO:0000256" key="3">
    <source>
        <dbReference type="PROSITE-ProRule" id="PRU00464"/>
    </source>
</evidence>
<dbReference type="SUPFAM" id="SSF54197">
    <property type="entry name" value="HIT-like"/>
    <property type="match status" value="1"/>
</dbReference>
<evidence type="ECO:0000256" key="1">
    <source>
        <dbReference type="PIRSR" id="PIRSR601310-1"/>
    </source>
</evidence>
<keyword evidence="6" id="KW-1185">Reference proteome</keyword>
<evidence type="ECO:0000256" key="2">
    <source>
        <dbReference type="PIRSR" id="PIRSR601310-3"/>
    </source>
</evidence>
<dbReference type="CDD" id="cd01276">
    <property type="entry name" value="PKCI_related"/>
    <property type="match status" value="1"/>
</dbReference>
<dbReference type="RefSeq" id="WP_053820433.1">
    <property type="nucleotide sequence ID" value="NZ_CP006911.1"/>
</dbReference>
<dbReference type="EMBL" id="CP006911">
    <property type="protein sequence ID" value="ALE02227.1"/>
    <property type="molecule type" value="Genomic_DNA"/>
</dbReference>
<dbReference type="Pfam" id="PF01230">
    <property type="entry name" value="HIT"/>
    <property type="match status" value="1"/>
</dbReference>
<dbReference type="KEGG" id="tsn:W908_06585"/>
<dbReference type="InterPro" id="IPR011146">
    <property type="entry name" value="HIT-like"/>
</dbReference>
<organism evidence="5 6">
    <name type="scientific">Candidatus Pseudothioglobus singularis PS1</name>
    <dbReference type="NCBI Taxonomy" id="1125411"/>
    <lineage>
        <taxon>Bacteria</taxon>
        <taxon>Pseudomonadati</taxon>
        <taxon>Pseudomonadota</taxon>
        <taxon>Gammaproteobacteria</taxon>
        <taxon>Candidatus Pseudothioglobaceae</taxon>
        <taxon>Candidatus Pseudothioglobus</taxon>
    </lineage>
</organism>
<accession>A0A0M4LHD3</accession>
<dbReference type="PANTHER" id="PTHR23089">
    <property type="entry name" value="HISTIDINE TRIAD HIT PROTEIN"/>
    <property type="match status" value="1"/>
</dbReference>
<dbReference type="AlphaFoldDB" id="A0A0M4LHD3"/>
<dbReference type="PRINTS" id="PR00332">
    <property type="entry name" value="HISTRIAD"/>
</dbReference>
<evidence type="ECO:0000259" key="4">
    <source>
        <dbReference type="PROSITE" id="PS51084"/>
    </source>
</evidence>
<dbReference type="GO" id="GO:0016787">
    <property type="term" value="F:hydrolase activity"/>
    <property type="evidence" value="ECO:0007669"/>
    <property type="project" value="UniProtKB-KW"/>
</dbReference>
<dbReference type="OrthoDB" id="9784774at2"/>